<dbReference type="Proteomes" id="UP000006727">
    <property type="component" value="Chromosome 13"/>
</dbReference>
<keyword evidence="4 6" id="KW-1133">Transmembrane helix</keyword>
<dbReference type="Gramene" id="Pp3c13_21070V3.1">
    <property type="protein sequence ID" value="Pp3c13_21070V3.1"/>
    <property type="gene ID" value="Pp3c13_21070"/>
</dbReference>
<dbReference type="Gramene" id="Pp3c13_21070V3.2">
    <property type="protein sequence ID" value="Pp3c13_21070V3.2"/>
    <property type="gene ID" value="Pp3c13_21070"/>
</dbReference>
<sequence length="240" mass="26804">MSGQSDQTQSIPDSVMEGVNRMPASQTAPTSEYGPRNRFLTKDKTVYQLLGGGRAADSALWRDKYLSGGTLFGSTAIWYLLEKSGYTFVTLTCNILMCVIVLLFVWSSIAALLHRAGPPVPELSLSESFVMNTANLIRIEVNKALHIARTVALGKDFKLFLLVVASLYVVSIVGSWFNLLTCVWIGIVWFHVVPFIFDKYEDVIDHHAQKASEAASVQYRKLDDAILRKIPRVPSMKKRM</sequence>
<dbReference type="AlphaFoldDB" id="A9U1K8"/>
<dbReference type="Gramene" id="Pp3c13_21070V3.5">
    <property type="protein sequence ID" value="Pp3c13_21070V3.5"/>
    <property type="gene ID" value="Pp3c13_21070"/>
</dbReference>
<evidence type="ECO:0000256" key="1">
    <source>
        <dbReference type="ARBA" id="ARBA00004477"/>
    </source>
</evidence>
<feature type="transmembrane region" description="Helical" evidence="6">
    <location>
        <begin position="159"/>
        <end position="192"/>
    </location>
</feature>
<dbReference type="EnsemblPlants" id="Pp3c13_21070V3.3">
    <property type="protein sequence ID" value="Pp3c13_21070V3.3"/>
    <property type="gene ID" value="Pp3c13_21070"/>
</dbReference>
<dbReference type="InterPro" id="IPR003388">
    <property type="entry name" value="Reticulon"/>
</dbReference>
<keyword evidence="3 6" id="KW-0256">Endoplasmic reticulum</keyword>
<dbReference type="STRING" id="3218.A9U1K8"/>
<dbReference type="InterPro" id="IPR045064">
    <property type="entry name" value="Reticulon-like"/>
</dbReference>
<dbReference type="EnsemblPlants" id="Pp3c13_21070V3.2">
    <property type="protein sequence ID" value="Pp3c13_21070V3.2"/>
    <property type="gene ID" value="Pp3c13_21070"/>
</dbReference>
<dbReference type="EMBL" id="ABEU02000013">
    <property type="protein sequence ID" value="PNR42822.1"/>
    <property type="molecule type" value="Genomic_DNA"/>
</dbReference>
<dbReference type="EnsemblPlants" id="Pp3c13_21070V3.6">
    <property type="protein sequence ID" value="Pp3c13_21070V3.6"/>
    <property type="gene ID" value="Pp3c13_21070"/>
</dbReference>
<dbReference type="HOGENOM" id="CLU_066344_2_0_1"/>
<evidence type="ECO:0000256" key="2">
    <source>
        <dbReference type="ARBA" id="ARBA00022692"/>
    </source>
</evidence>
<evidence type="ECO:0000313" key="9">
    <source>
        <dbReference type="EMBL" id="PNR42822.1"/>
    </source>
</evidence>
<dbReference type="Gramene" id="Pp3c13_21070V3.6">
    <property type="protein sequence ID" value="Pp3c13_21070V3.6"/>
    <property type="gene ID" value="Pp3c13_21070"/>
</dbReference>
<dbReference type="RefSeq" id="XP_073394417.1">
    <property type="nucleotide sequence ID" value="XM_073538316.1"/>
</dbReference>
<dbReference type="Pfam" id="PF02453">
    <property type="entry name" value="Reticulon"/>
    <property type="match status" value="1"/>
</dbReference>
<dbReference type="OMA" id="AIWYLLE"/>
<proteinExistence type="predicted"/>
<feature type="domain" description="Reticulon" evidence="8">
    <location>
        <begin position="55"/>
        <end position="240"/>
    </location>
</feature>
<dbReference type="GeneID" id="112290153"/>
<dbReference type="RefSeq" id="XP_024391914.1">
    <property type="nucleotide sequence ID" value="XM_024536146.2"/>
</dbReference>
<dbReference type="OrthoDB" id="567788at2759"/>
<evidence type="ECO:0000256" key="7">
    <source>
        <dbReference type="SAM" id="MobiDB-lite"/>
    </source>
</evidence>
<dbReference type="GO" id="GO:0009617">
    <property type="term" value="P:response to bacterium"/>
    <property type="evidence" value="ECO:0007669"/>
    <property type="project" value="InterPro"/>
</dbReference>
<dbReference type="RefSeq" id="XP_024391915.1">
    <property type="nucleotide sequence ID" value="XM_024536147.2"/>
</dbReference>
<reference evidence="10" key="3">
    <citation type="submission" date="2020-12" db="UniProtKB">
        <authorList>
            <consortium name="EnsemblPlants"/>
        </authorList>
    </citation>
    <scope>IDENTIFICATION</scope>
</reference>
<evidence type="ECO:0000256" key="6">
    <source>
        <dbReference type="RuleBase" id="RU363132"/>
    </source>
</evidence>
<feature type="transmembrane region" description="Helical" evidence="6">
    <location>
        <begin position="87"/>
        <end position="113"/>
    </location>
</feature>
<dbReference type="eggNOG" id="KOG1792">
    <property type="taxonomic scope" value="Eukaryota"/>
</dbReference>
<dbReference type="EnsemblPlants" id="Pp3c13_21070V3.1">
    <property type="protein sequence ID" value="Pp3c13_21070V3.1"/>
    <property type="gene ID" value="Pp3c13_21070"/>
</dbReference>
<evidence type="ECO:0000313" key="11">
    <source>
        <dbReference type="Proteomes" id="UP000006727"/>
    </source>
</evidence>
<dbReference type="RefSeq" id="XP_024391913.1">
    <property type="nucleotide sequence ID" value="XM_024536145.2"/>
</dbReference>
<feature type="region of interest" description="Disordered" evidence="7">
    <location>
        <begin position="1"/>
        <end position="34"/>
    </location>
</feature>
<evidence type="ECO:0000256" key="5">
    <source>
        <dbReference type="ARBA" id="ARBA00023136"/>
    </source>
</evidence>
<dbReference type="Gramene" id="Pp3c13_21070V3.4">
    <property type="protein sequence ID" value="Pp3c13_21070V3.4"/>
    <property type="gene ID" value="Pp3c13_21070"/>
</dbReference>
<accession>A9U1K8</accession>
<reference evidence="9 11" key="2">
    <citation type="journal article" date="2018" name="Plant J.">
        <title>The Physcomitrella patens chromosome-scale assembly reveals moss genome structure and evolution.</title>
        <authorList>
            <person name="Lang D."/>
            <person name="Ullrich K.K."/>
            <person name="Murat F."/>
            <person name="Fuchs J."/>
            <person name="Jenkins J."/>
            <person name="Haas F.B."/>
            <person name="Piednoel M."/>
            <person name="Gundlach H."/>
            <person name="Van Bel M."/>
            <person name="Meyberg R."/>
            <person name="Vives C."/>
            <person name="Morata J."/>
            <person name="Symeonidi A."/>
            <person name="Hiss M."/>
            <person name="Muchero W."/>
            <person name="Kamisugi Y."/>
            <person name="Saleh O."/>
            <person name="Blanc G."/>
            <person name="Decker E.L."/>
            <person name="van Gessel N."/>
            <person name="Grimwood J."/>
            <person name="Hayes R.D."/>
            <person name="Graham S.W."/>
            <person name="Gunter L.E."/>
            <person name="McDaniel S.F."/>
            <person name="Hoernstein S.N.W."/>
            <person name="Larsson A."/>
            <person name="Li F.W."/>
            <person name="Perroud P.F."/>
            <person name="Phillips J."/>
            <person name="Ranjan P."/>
            <person name="Rokshar D.S."/>
            <person name="Rothfels C.J."/>
            <person name="Schneider L."/>
            <person name="Shu S."/>
            <person name="Stevenson D.W."/>
            <person name="Thummler F."/>
            <person name="Tillich M."/>
            <person name="Villarreal Aguilar J.C."/>
            <person name="Widiez T."/>
            <person name="Wong G.K."/>
            <person name="Wymore A."/>
            <person name="Zhang Y."/>
            <person name="Zimmer A.D."/>
            <person name="Quatrano R.S."/>
            <person name="Mayer K.F.X."/>
            <person name="Goodstein D."/>
            <person name="Casacuberta J.M."/>
            <person name="Vandepoele K."/>
            <person name="Reski R."/>
            <person name="Cuming A.C."/>
            <person name="Tuskan G.A."/>
            <person name="Maumus F."/>
            <person name="Salse J."/>
            <person name="Schmutz J."/>
            <person name="Rensing S.A."/>
        </authorList>
    </citation>
    <scope>NUCLEOTIDE SEQUENCE [LARGE SCALE GENOMIC DNA]</scope>
    <source>
        <strain evidence="10 11">cv. Gransden 2004</strain>
    </source>
</reference>
<reference evidence="9 11" key="1">
    <citation type="journal article" date="2008" name="Science">
        <title>The Physcomitrella genome reveals evolutionary insights into the conquest of land by plants.</title>
        <authorList>
            <person name="Rensing S."/>
            <person name="Lang D."/>
            <person name="Zimmer A."/>
            <person name="Terry A."/>
            <person name="Salamov A."/>
            <person name="Shapiro H."/>
            <person name="Nishiyama T."/>
            <person name="Perroud P.-F."/>
            <person name="Lindquist E."/>
            <person name="Kamisugi Y."/>
            <person name="Tanahashi T."/>
            <person name="Sakakibara K."/>
            <person name="Fujita T."/>
            <person name="Oishi K."/>
            <person name="Shin-I T."/>
            <person name="Kuroki Y."/>
            <person name="Toyoda A."/>
            <person name="Suzuki Y."/>
            <person name="Hashimoto A."/>
            <person name="Yamaguchi K."/>
            <person name="Sugano A."/>
            <person name="Kohara Y."/>
            <person name="Fujiyama A."/>
            <person name="Anterola A."/>
            <person name="Aoki S."/>
            <person name="Ashton N."/>
            <person name="Barbazuk W.B."/>
            <person name="Barker E."/>
            <person name="Bennetzen J."/>
            <person name="Bezanilla M."/>
            <person name="Blankenship R."/>
            <person name="Cho S.H."/>
            <person name="Dutcher S."/>
            <person name="Estelle M."/>
            <person name="Fawcett J.A."/>
            <person name="Gundlach H."/>
            <person name="Hanada K."/>
            <person name="Heyl A."/>
            <person name="Hicks K.A."/>
            <person name="Hugh J."/>
            <person name="Lohr M."/>
            <person name="Mayer K."/>
            <person name="Melkozernov A."/>
            <person name="Murata T."/>
            <person name="Nelson D."/>
            <person name="Pils B."/>
            <person name="Prigge M."/>
            <person name="Reiss B."/>
            <person name="Renner T."/>
            <person name="Rombauts S."/>
            <person name="Rushton P."/>
            <person name="Sanderfoot A."/>
            <person name="Schween G."/>
            <person name="Shiu S.-H."/>
            <person name="Stueber K."/>
            <person name="Theodoulou F.L."/>
            <person name="Tu H."/>
            <person name="Van de Peer Y."/>
            <person name="Verrier P.J."/>
            <person name="Waters E."/>
            <person name="Wood A."/>
            <person name="Yang L."/>
            <person name="Cove D."/>
            <person name="Cuming A."/>
            <person name="Hasebe M."/>
            <person name="Lucas S."/>
            <person name="Mishler D.B."/>
            <person name="Reski R."/>
            <person name="Grigoriev I."/>
            <person name="Quatrano R.S."/>
            <person name="Boore J.L."/>
        </authorList>
    </citation>
    <scope>NUCLEOTIDE SEQUENCE [LARGE SCALE GENOMIC DNA]</scope>
    <source>
        <strain evidence="10 11">cv. Gransden 2004</strain>
    </source>
</reference>
<gene>
    <name evidence="10" type="primary">LOC112290153</name>
    <name evidence="9" type="ORF">PHYPA_017653</name>
</gene>
<dbReference type="PROSITE" id="PS50845">
    <property type="entry name" value="RETICULON"/>
    <property type="match status" value="1"/>
</dbReference>
<comment type="subcellular location">
    <subcellularLocation>
        <location evidence="1 6">Endoplasmic reticulum membrane</location>
        <topology evidence="1 6">Multi-pass membrane protein</topology>
    </subcellularLocation>
</comment>
<keyword evidence="2 6" id="KW-0812">Transmembrane</keyword>
<evidence type="ECO:0000259" key="8">
    <source>
        <dbReference type="PROSITE" id="PS50845"/>
    </source>
</evidence>
<dbReference type="PaxDb" id="3218-PP1S421_1V6.1"/>
<evidence type="ECO:0000313" key="10">
    <source>
        <dbReference type="EnsemblPlants" id="Pp3c13_21070V3.1"/>
    </source>
</evidence>
<organism evidence="9">
    <name type="scientific">Physcomitrium patens</name>
    <name type="common">Spreading-leaved earth moss</name>
    <name type="synonym">Physcomitrella patens</name>
    <dbReference type="NCBI Taxonomy" id="3218"/>
    <lineage>
        <taxon>Eukaryota</taxon>
        <taxon>Viridiplantae</taxon>
        <taxon>Streptophyta</taxon>
        <taxon>Embryophyta</taxon>
        <taxon>Bryophyta</taxon>
        <taxon>Bryophytina</taxon>
        <taxon>Bryopsida</taxon>
        <taxon>Funariidae</taxon>
        <taxon>Funariales</taxon>
        <taxon>Funariaceae</taxon>
        <taxon>Physcomitrium</taxon>
    </lineage>
</organism>
<keyword evidence="11" id="KW-1185">Reference proteome</keyword>
<dbReference type="EnsemblPlants" id="Pp3c13_21070V3.4">
    <property type="protein sequence ID" value="Pp3c13_21070V3.4"/>
    <property type="gene ID" value="Pp3c13_21070"/>
</dbReference>
<protein>
    <recommendedName>
        <fullName evidence="6">Reticulon-like protein</fullName>
    </recommendedName>
</protein>
<name>A9U1K8_PHYPA</name>
<dbReference type="PANTHER" id="PTHR10994:SF193">
    <property type="entry name" value="RETICULON-LIKE PROTEIN"/>
    <property type="match status" value="1"/>
</dbReference>
<dbReference type="GO" id="GO:0005789">
    <property type="term" value="C:endoplasmic reticulum membrane"/>
    <property type="evidence" value="ECO:0007669"/>
    <property type="project" value="UniProtKB-SubCell"/>
</dbReference>
<keyword evidence="5 6" id="KW-0472">Membrane</keyword>
<dbReference type="EnsemblPlants" id="Pp3c13_21070V3.5">
    <property type="protein sequence ID" value="Pp3c13_21070V3.5"/>
    <property type="gene ID" value="Pp3c13_21070"/>
</dbReference>
<dbReference type="FunCoup" id="A9U1K8">
    <property type="interactions" value="3585"/>
</dbReference>
<evidence type="ECO:0000256" key="3">
    <source>
        <dbReference type="ARBA" id="ARBA00022824"/>
    </source>
</evidence>
<dbReference type="PANTHER" id="PTHR10994">
    <property type="entry name" value="RETICULON"/>
    <property type="match status" value="1"/>
</dbReference>
<evidence type="ECO:0000256" key="4">
    <source>
        <dbReference type="ARBA" id="ARBA00022989"/>
    </source>
</evidence>
<dbReference type="Gramene" id="Pp3c13_21070V3.3">
    <property type="protein sequence ID" value="Pp3c13_21070V3.3"/>
    <property type="gene ID" value="Pp3c13_21070"/>
</dbReference>
<dbReference type="KEGG" id="ppp:112290153"/>
<feature type="compositionally biased region" description="Polar residues" evidence="7">
    <location>
        <begin position="1"/>
        <end position="12"/>
    </location>
</feature>